<evidence type="ECO:0000256" key="11">
    <source>
        <dbReference type="ARBA" id="ARBA00023201"/>
    </source>
</evidence>
<dbReference type="Gene3D" id="1.20.1530.10">
    <property type="entry name" value="Na+/H+ antiporter like domain"/>
    <property type="match status" value="1"/>
</dbReference>
<keyword evidence="9" id="KW-0406">Ion transport</keyword>
<evidence type="ECO:0000256" key="3">
    <source>
        <dbReference type="ARBA" id="ARBA00022448"/>
    </source>
</evidence>
<evidence type="ECO:0000256" key="12">
    <source>
        <dbReference type="SAM" id="Phobius"/>
    </source>
</evidence>
<evidence type="ECO:0000259" key="13">
    <source>
        <dbReference type="PROSITE" id="PS51352"/>
    </source>
</evidence>
<dbReference type="InterPro" id="IPR023171">
    <property type="entry name" value="Na/H_antiporter_dom_sf"/>
</dbReference>
<dbReference type="SUPFAM" id="SSF52833">
    <property type="entry name" value="Thioredoxin-like"/>
    <property type="match status" value="1"/>
</dbReference>
<dbReference type="PROSITE" id="PS51352">
    <property type="entry name" value="THIOREDOXIN_2"/>
    <property type="match status" value="1"/>
</dbReference>
<dbReference type="InterPro" id="IPR004670">
    <property type="entry name" value="NhaA"/>
</dbReference>
<keyword evidence="6 12" id="KW-0812">Transmembrane</keyword>
<name>A0A6J4T8D9_9ACTN</name>
<keyword evidence="7 12" id="KW-1133">Transmembrane helix</keyword>
<dbReference type="AlphaFoldDB" id="A0A6J4T8D9"/>
<dbReference type="InterPro" id="IPR036249">
    <property type="entry name" value="Thioredoxin-like_sf"/>
</dbReference>
<keyword evidence="4" id="KW-0050">Antiport</keyword>
<dbReference type="GO" id="GO:0006885">
    <property type="term" value="P:regulation of pH"/>
    <property type="evidence" value="ECO:0007669"/>
    <property type="project" value="InterPro"/>
</dbReference>
<evidence type="ECO:0000256" key="6">
    <source>
        <dbReference type="ARBA" id="ARBA00022692"/>
    </source>
</evidence>
<evidence type="ECO:0000313" key="14">
    <source>
        <dbReference type="EMBL" id="CAA9516152.1"/>
    </source>
</evidence>
<keyword evidence="11" id="KW-0739">Sodium transport</keyword>
<evidence type="ECO:0000256" key="7">
    <source>
        <dbReference type="ARBA" id="ARBA00022989"/>
    </source>
</evidence>
<evidence type="ECO:0000256" key="1">
    <source>
        <dbReference type="ARBA" id="ARBA00004429"/>
    </source>
</evidence>
<keyword evidence="8" id="KW-0915">Sodium</keyword>
<dbReference type="EMBL" id="CADCVT010000286">
    <property type="protein sequence ID" value="CAA9516152.1"/>
    <property type="molecule type" value="Genomic_DNA"/>
</dbReference>
<keyword evidence="10 12" id="KW-0472">Membrane</keyword>
<feature type="domain" description="Thioredoxin" evidence="13">
    <location>
        <begin position="107"/>
        <end position="299"/>
    </location>
</feature>
<feature type="transmembrane region" description="Helical" evidence="12">
    <location>
        <begin position="20"/>
        <end position="43"/>
    </location>
</feature>
<protein>
    <submittedName>
        <fullName evidence="14">Na+/H+ antiporter NhaA type</fullName>
    </submittedName>
</protein>
<proteinExistence type="inferred from homology"/>
<evidence type="ECO:0000256" key="4">
    <source>
        <dbReference type="ARBA" id="ARBA00022449"/>
    </source>
</evidence>
<dbReference type="Pfam" id="PF13462">
    <property type="entry name" value="Thioredoxin_4"/>
    <property type="match status" value="1"/>
</dbReference>
<dbReference type="Gene3D" id="3.40.30.10">
    <property type="entry name" value="Glutaredoxin"/>
    <property type="match status" value="1"/>
</dbReference>
<evidence type="ECO:0000256" key="8">
    <source>
        <dbReference type="ARBA" id="ARBA00023053"/>
    </source>
</evidence>
<feature type="transmembrane region" description="Helical" evidence="12">
    <location>
        <begin position="64"/>
        <end position="86"/>
    </location>
</feature>
<comment type="subcellular location">
    <subcellularLocation>
        <location evidence="1">Cell inner membrane</location>
        <topology evidence="1">Multi-pass membrane protein</topology>
    </subcellularLocation>
</comment>
<dbReference type="PANTHER" id="PTHR30341:SF0">
    <property type="entry name" value="NA(+)_H(+) ANTIPORTER NHAA"/>
    <property type="match status" value="1"/>
</dbReference>
<accession>A0A6J4T8D9</accession>
<keyword evidence="3" id="KW-0813">Transport</keyword>
<reference evidence="14" key="1">
    <citation type="submission" date="2020-02" db="EMBL/GenBank/DDBJ databases">
        <authorList>
            <person name="Meier V. D."/>
        </authorList>
    </citation>
    <scope>NUCLEOTIDE SEQUENCE</scope>
    <source>
        <strain evidence="14">AVDCRST_MAG85</strain>
    </source>
</reference>
<gene>
    <name evidence="14" type="ORF">AVDCRST_MAG85-2623</name>
</gene>
<evidence type="ECO:0000256" key="2">
    <source>
        <dbReference type="ARBA" id="ARBA00007006"/>
    </source>
</evidence>
<evidence type="ECO:0000256" key="10">
    <source>
        <dbReference type="ARBA" id="ARBA00023136"/>
    </source>
</evidence>
<dbReference type="PANTHER" id="PTHR30341">
    <property type="entry name" value="SODIUM ION/PROTON ANTIPORTER NHAA-RELATED"/>
    <property type="match status" value="1"/>
</dbReference>
<sequence>MFALANAGVALNGDMLDRALGSSVTLGVVVGLVAGKLLGITLLSLGATKVGQGRLPEGVGVSHLIAGAALAGIGFTVALFIAELAFDDAQLREEAKVGVLAGSFIAALLATALFQLAARRTKAKPERPVTLDRPVDPDVDHILGPVDAPLTLVEFGDYECSFCGRATGVVDELRERFGDRLRYVYRHLPVADKHPNAQLAAEAAEAASAQGRFWEMHDRLFDRQDDLNWDVVVDEAQALGLDLDHFIDDLQERVHEEHVRVDVESAHASSVRGTPTFFVGDRRHSGPWDAGSLAAALEA</sequence>
<dbReference type="InterPro" id="IPR012336">
    <property type="entry name" value="Thioredoxin-like_fold"/>
</dbReference>
<dbReference type="GO" id="GO:0015385">
    <property type="term" value="F:sodium:proton antiporter activity"/>
    <property type="evidence" value="ECO:0007669"/>
    <property type="project" value="TreeGrafter"/>
</dbReference>
<dbReference type="InterPro" id="IPR013766">
    <property type="entry name" value="Thioredoxin_domain"/>
</dbReference>
<organism evidence="14">
    <name type="scientific">uncultured Solirubrobacteraceae bacterium</name>
    <dbReference type="NCBI Taxonomy" id="1162706"/>
    <lineage>
        <taxon>Bacteria</taxon>
        <taxon>Bacillati</taxon>
        <taxon>Actinomycetota</taxon>
        <taxon>Thermoleophilia</taxon>
        <taxon>Solirubrobacterales</taxon>
        <taxon>Solirubrobacteraceae</taxon>
        <taxon>environmental samples</taxon>
    </lineage>
</organism>
<dbReference type="GO" id="GO:0005886">
    <property type="term" value="C:plasma membrane"/>
    <property type="evidence" value="ECO:0007669"/>
    <property type="project" value="UniProtKB-SubCell"/>
</dbReference>
<feature type="transmembrane region" description="Helical" evidence="12">
    <location>
        <begin position="98"/>
        <end position="118"/>
    </location>
</feature>
<dbReference type="Pfam" id="PF06965">
    <property type="entry name" value="Na_H_antiport_1"/>
    <property type="match status" value="1"/>
</dbReference>
<evidence type="ECO:0000256" key="9">
    <source>
        <dbReference type="ARBA" id="ARBA00023065"/>
    </source>
</evidence>
<comment type="similarity">
    <text evidence="2">In the N-terminal section; belongs to the NhaA Na(+)/H(+) (TC 2.A.33) antiporter family.</text>
</comment>
<keyword evidence="5" id="KW-1003">Cell membrane</keyword>
<evidence type="ECO:0000256" key="5">
    <source>
        <dbReference type="ARBA" id="ARBA00022475"/>
    </source>
</evidence>